<dbReference type="PROSITE" id="PS51257">
    <property type="entry name" value="PROKAR_LIPOPROTEIN"/>
    <property type="match status" value="1"/>
</dbReference>
<proteinExistence type="inferred from homology"/>
<feature type="domain" description="Thioredoxin-like fold" evidence="9">
    <location>
        <begin position="131"/>
        <end position="243"/>
    </location>
</feature>
<dbReference type="AlphaFoldDB" id="W0DFY0"/>
<dbReference type="InterPro" id="IPR009094">
    <property type="entry name" value="DiS-bond_isomerase_DsbC/G_N_sf"/>
</dbReference>
<evidence type="ECO:0000259" key="8">
    <source>
        <dbReference type="Pfam" id="PF10411"/>
    </source>
</evidence>
<sequence>MKKKKILAFGLFVSFLSAGLASCQQSKACPTEDKIKTGVKELIPQEFKVESIQTLKDIPGLCEVVIKVGAQPLVFYTDKEMKYVLAGNLISLADKKNITRERQQEFMKVSQDLLKELEKHKDFAFGKVGSQKYIYLWTDPDCPFCKRSEPIVEKWANEKGVEVRVILFPLPIHPQAFGKSVALVCDKKGWEEYKSGYNSNNQCEDGKKKIESNLQLAEKYGISGTPTFIGMNGRIHAGVPTEQDLDRLIQ</sequence>
<name>W0DFY0_9AQUI</name>
<dbReference type="KEGG" id="trd:THERU_03760"/>
<dbReference type="InterPro" id="IPR036249">
    <property type="entry name" value="Thioredoxin-like_sf"/>
</dbReference>
<dbReference type="HOGENOM" id="CLU_083593_1_1_0"/>
<dbReference type="Gene3D" id="3.10.450.70">
    <property type="entry name" value="Disulphide bond isomerase, DsbC/G, N-terminal"/>
    <property type="match status" value="1"/>
</dbReference>
<dbReference type="Pfam" id="PF10411">
    <property type="entry name" value="DsbC_N"/>
    <property type="match status" value="1"/>
</dbReference>
<evidence type="ECO:0000313" key="11">
    <source>
        <dbReference type="Proteomes" id="UP000018914"/>
    </source>
</evidence>
<dbReference type="STRING" id="75906.THERU_03760"/>
<dbReference type="eggNOG" id="COG1651">
    <property type="taxonomic scope" value="Bacteria"/>
</dbReference>
<evidence type="ECO:0000256" key="2">
    <source>
        <dbReference type="ARBA" id="ARBA00009813"/>
    </source>
</evidence>
<feature type="signal peptide" evidence="7">
    <location>
        <begin position="1"/>
        <end position="28"/>
    </location>
</feature>
<dbReference type="InterPro" id="IPR012336">
    <property type="entry name" value="Thioredoxin-like_fold"/>
</dbReference>
<evidence type="ECO:0000256" key="3">
    <source>
        <dbReference type="ARBA" id="ARBA00022729"/>
    </source>
</evidence>
<evidence type="ECO:0000256" key="4">
    <source>
        <dbReference type="ARBA" id="ARBA00022764"/>
    </source>
</evidence>
<evidence type="ECO:0000259" key="9">
    <source>
        <dbReference type="Pfam" id="PF13098"/>
    </source>
</evidence>
<dbReference type="GO" id="GO:0042597">
    <property type="term" value="C:periplasmic space"/>
    <property type="evidence" value="ECO:0007669"/>
    <property type="project" value="UniProtKB-SubCell"/>
</dbReference>
<dbReference type="OrthoDB" id="12976at2"/>
<reference evidence="10 11" key="1">
    <citation type="submission" date="2013-12" db="EMBL/GenBank/DDBJ databases">
        <authorList>
            <consortium name="DOE Joint Genome Institute"/>
            <person name="Eisen J."/>
            <person name="Huntemann M."/>
            <person name="Han J."/>
            <person name="Chen A."/>
            <person name="Kyrpides N."/>
            <person name="Mavromatis K."/>
            <person name="Markowitz V."/>
            <person name="Palaniappan K."/>
            <person name="Ivanova N."/>
            <person name="Schaumberg A."/>
            <person name="Pati A."/>
            <person name="Liolios K."/>
            <person name="Nordberg H.P."/>
            <person name="Cantor M.N."/>
            <person name="Hua S.X."/>
            <person name="Woyke T."/>
        </authorList>
    </citation>
    <scope>NUCLEOTIDE SEQUENCE [LARGE SCALE GENOMIC DNA]</scope>
    <source>
        <strain evidence="10 11">DSM 23557</strain>
    </source>
</reference>
<dbReference type="Pfam" id="PF13098">
    <property type="entry name" value="Thioredoxin_2"/>
    <property type="match status" value="1"/>
</dbReference>
<keyword evidence="4" id="KW-0574">Periplasm</keyword>
<dbReference type="Proteomes" id="UP000018914">
    <property type="component" value="Chromosome"/>
</dbReference>
<dbReference type="EMBL" id="CP007028">
    <property type="protein sequence ID" value="AHE95943.1"/>
    <property type="molecule type" value="Genomic_DNA"/>
</dbReference>
<dbReference type="SUPFAM" id="SSF52833">
    <property type="entry name" value="Thioredoxin-like"/>
    <property type="match status" value="1"/>
</dbReference>
<comment type="similarity">
    <text evidence="2">Belongs to the thioredoxin family. DsbC subfamily.</text>
</comment>
<keyword evidence="11" id="KW-1185">Reference proteome</keyword>
<feature type="chain" id="PRO_5004786962" evidence="7">
    <location>
        <begin position="29"/>
        <end position="250"/>
    </location>
</feature>
<dbReference type="PANTHER" id="PTHR35272">
    <property type="entry name" value="THIOL:DISULFIDE INTERCHANGE PROTEIN DSBC-RELATED"/>
    <property type="match status" value="1"/>
</dbReference>
<comment type="subcellular location">
    <subcellularLocation>
        <location evidence="1">Periplasm</location>
    </subcellularLocation>
</comment>
<feature type="domain" description="Disulphide bond isomerase DsbC/G N-terminal" evidence="8">
    <location>
        <begin position="27"/>
        <end position="99"/>
    </location>
</feature>
<keyword evidence="3 7" id="KW-0732">Signal</keyword>
<evidence type="ECO:0000313" key="10">
    <source>
        <dbReference type="EMBL" id="AHE95943.1"/>
    </source>
</evidence>
<dbReference type="CDD" id="cd03020">
    <property type="entry name" value="DsbA_DsbC_DsbG"/>
    <property type="match status" value="1"/>
</dbReference>
<evidence type="ECO:0000256" key="7">
    <source>
        <dbReference type="SAM" id="SignalP"/>
    </source>
</evidence>
<evidence type="ECO:0000256" key="6">
    <source>
        <dbReference type="ARBA" id="ARBA00023284"/>
    </source>
</evidence>
<dbReference type="InterPro" id="IPR051470">
    <property type="entry name" value="Thiol:disulfide_interchange"/>
</dbReference>
<organism evidence="11">
    <name type="scientific">Thermocrinis ruber</name>
    <dbReference type="NCBI Taxonomy" id="75906"/>
    <lineage>
        <taxon>Bacteria</taxon>
        <taxon>Pseudomonadati</taxon>
        <taxon>Aquificota</taxon>
        <taxon>Aquificia</taxon>
        <taxon>Aquificales</taxon>
        <taxon>Aquificaceae</taxon>
        <taxon>Thermocrinis</taxon>
    </lineage>
</organism>
<dbReference type="PANTHER" id="PTHR35272:SF3">
    <property type="entry name" value="THIOL:DISULFIDE INTERCHANGE PROTEIN DSBC"/>
    <property type="match status" value="1"/>
</dbReference>
<protein>
    <submittedName>
        <fullName evidence="10">Thiol:disulfide interchange protein</fullName>
    </submittedName>
</protein>
<gene>
    <name evidence="10" type="ORF">THERU_03760</name>
</gene>
<accession>W0DFY0</accession>
<keyword evidence="6" id="KW-0676">Redox-active center</keyword>
<evidence type="ECO:0000256" key="5">
    <source>
        <dbReference type="ARBA" id="ARBA00023157"/>
    </source>
</evidence>
<dbReference type="Gene3D" id="3.40.30.10">
    <property type="entry name" value="Glutaredoxin"/>
    <property type="match status" value="1"/>
</dbReference>
<dbReference type="RefSeq" id="WP_025305929.1">
    <property type="nucleotide sequence ID" value="NZ_CP007028.1"/>
</dbReference>
<dbReference type="InterPro" id="IPR033954">
    <property type="entry name" value="DiS-bond_Isoase_DsbC/G"/>
</dbReference>
<keyword evidence="5" id="KW-1015">Disulfide bond</keyword>
<dbReference type="InterPro" id="IPR018950">
    <property type="entry name" value="DiS-bond_isomerase_DsbC/G_N"/>
</dbReference>
<dbReference type="PATRIC" id="fig|75906.3.peg.727"/>
<evidence type="ECO:0000256" key="1">
    <source>
        <dbReference type="ARBA" id="ARBA00004418"/>
    </source>
</evidence>